<evidence type="ECO:0000313" key="1">
    <source>
        <dbReference type="EMBL" id="GLP98496.1"/>
    </source>
</evidence>
<evidence type="ECO:0008006" key="3">
    <source>
        <dbReference type="Google" id="ProtNLM"/>
    </source>
</evidence>
<sequence length="150" mass="17183">MKIKTIQSFIDEIKSCHKTLANDCRKGMKAASDPRIQGLYSYLYQHEKRLEKIVGKIESQSDPKALETMVYDFDDRLLHGINTKIGNGLTACDQLSKFVVDTHNSILAVLEYLIGRASIPEELEILQLLKDSEESELRQMVQQIQRGWEV</sequence>
<accession>A0ABQ5TST8</accession>
<keyword evidence="2" id="KW-1185">Reference proteome</keyword>
<protein>
    <recommendedName>
        <fullName evidence="3">Ferritin-like metal-binding protein YciE</fullName>
    </recommendedName>
</protein>
<reference evidence="1" key="1">
    <citation type="journal article" date="2014" name="Int. J. Syst. Evol. Microbiol.">
        <title>Complete genome of a new Firmicutes species belonging to the dominant human colonic microbiota ('Ruminococcus bicirculans') reveals two chromosomes and a selective capacity to utilize plant glucans.</title>
        <authorList>
            <consortium name="NISC Comparative Sequencing Program"/>
            <person name="Wegmann U."/>
            <person name="Louis P."/>
            <person name="Goesmann A."/>
            <person name="Henrissat B."/>
            <person name="Duncan S.H."/>
            <person name="Flint H.J."/>
        </authorList>
    </citation>
    <scope>NUCLEOTIDE SEQUENCE</scope>
    <source>
        <strain evidence="1">NBRC 102424</strain>
    </source>
</reference>
<organism evidence="1 2">
    <name type="scientific">Methylophaga thalassica</name>
    <dbReference type="NCBI Taxonomy" id="40223"/>
    <lineage>
        <taxon>Bacteria</taxon>
        <taxon>Pseudomonadati</taxon>
        <taxon>Pseudomonadota</taxon>
        <taxon>Gammaproteobacteria</taxon>
        <taxon>Thiotrichales</taxon>
        <taxon>Piscirickettsiaceae</taxon>
        <taxon>Methylophaga</taxon>
    </lineage>
</organism>
<gene>
    <name evidence="1" type="ORF">GCM10007891_03500</name>
</gene>
<dbReference type="EMBL" id="BSND01000003">
    <property type="protein sequence ID" value="GLP98496.1"/>
    <property type="molecule type" value="Genomic_DNA"/>
</dbReference>
<name>A0ABQ5TST8_9GAMM</name>
<dbReference type="RefSeq" id="WP_284722225.1">
    <property type="nucleotide sequence ID" value="NZ_BSND01000003.1"/>
</dbReference>
<comment type="caution">
    <text evidence="1">The sequence shown here is derived from an EMBL/GenBank/DDBJ whole genome shotgun (WGS) entry which is preliminary data.</text>
</comment>
<evidence type="ECO:0000313" key="2">
    <source>
        <dbReference type="Proteomes" id="UP001161423"/>
    </source>
</evidence>
<dbReference type="Proteomes" id="UP001161423">
    <property type="component" value="Unassembled WGS sequence"/>
</dbReference>
<reference evidence="1" key="2">
    <citation type="submission" date="2023-01" db="EMBL/GenBank/DDBJ databases">
        <title>Draft genome sequence of Methylophaga thalassica strain NBRC 102424.</title>
        <authorList>
            <person name="Sun Q."/>
            <person name="Mori K."/>
        </authorList>
    </citation>
    <scope>NUCLEOTIDE SEQUENCE</scope>
    <source>
        <strain evidence="1">NBRC 102424</strain>
    </source>
</reference>
<proteinExistence type="predicted"/>